<dbReference type="AlphaFoldDB" id="C7N6U7"/>
<keyword evidence="3 5" id="KW-0408">Iron</keyword>
<sequence length="293" mass="31876">MRGAAATRLLASCELCPRMCGADRLAGKRGVCGAADELRVARSALHFWEEPPISGEAGSGTVFFSHCPLHCIYCQNAGIANGQVGRDITVERLAECYLELQSQGALNINLVTATHYAVQAVAALDRARACGLSIPVVWNTSGYERAELVRALNGTVDVWLTDLRYARPETAKAFSAAPDYPEVARSAIAAMAQSDAQVIVRILALPGHVEEAFENVAWLVNTFGERVTLSMMSQYTPMGAFPQHPELEQRVDPDEFDALLDFVDSLGVEEYFWQEGEAALESFIPDFEACEGV</sequence>
<keyword evidence="4 5" id="KW-0411">Iron-sulfur</keyword>
<dbReference type="EMBL" id="CP001684">
    <property type="protein sequence ID" value="ACV22632.1"/>
    <property type="molecule type" value="Genomic_DNA"/>
</dbReference>
<dbReference type="CDD" id="cd01335">
    <property type="entry name" value="Radical_SAM"/>
    <property type="match status" value="1"/>
</dbReference>
<dbReference type="PANTHER" id="PTHR43075">
    <property type="entry name" value="FORMATE LYASE ACTIVATING ENZYME, PUTATIVE (AFU_ORTHOLOGUE AFUA_2G15630)-RELATED"/>
    <property type="match status" value="1"/>
</dbReference>
<feature type="binding site" evidence="5">
    <location>
        <position position="67"/>
    </location>
    <ligand>
        <name>[4Fe-4S] cluster</name>
        <dbReference type="ChEBI" id="CHEBI:49883"/>
        <note>4Fe-4S-S-AdoMet</note>
    </ligand>
</feature>
<dbReference type="GO" id="GO:0046872">
    <property type="term" value="F:metal ion binding"/>
    <property type="evidence" value="ECO:0007669"/>
    <property type="project" value="UniProtKB-KW"/>
</dbReference>
<keyword evidence="8" id="KW-1185">Reference proteome</keyword>
<evidence type="ECO:0000256" key="1">
    <source>
        <dbReference type="ARBA" id="ARBA00022691"/>
    </source>
</evidence>
<dbReference type="SUPFAM" id="SSF102114">
    <property type="entry name" value="Radical SAM enzymes"/>
    <property type="match status" value="1"/>
</dbReference>
<evidence type="ECO:0000256" key="3">
    <source>
        <dbReference type="ARBA" id="ARBA00023004"/>
    </source>
</evidence>
<dbReference type="Gene3D" id="3.20.20.70">
    <property type="entry name" value="Aldolase class I"/>
    <property type="match status" value="1"/>
</dbReference>
<evidence type="ECO:0000256" key="4">
    <source>
        <dbReference type="ARBA" id="ARBA00023014"/>
    </source>
</evidence>
<keyword evidence="1 5" id="KW-0949">S-adenosyl-L-methionine</keyword>
<comment type="cofactor">
    <cofactor evidence="5">
        <name>[4Fe-4S] cluster</name>
        <dbReference type="ChEBI" id="CHEBI:49883"/>
    </cofactor>
    <text evidence="5">Binds 1 [4Fe-4S] cluster. The cluster is coordinated with 3 cysteines and an exchangeable S-adenosyl-L-methionine.</text>
</comment>
<proteinExistence type="predicted"/>
<dbReference type="GO" id="GO:0051536">
    <property type="term" value="F:iron-sulfur cluster binding"/>
    <property type="evidence" value="ECO:0007669"/>
    <property type="project" value="UniProtKB-KW"/>
</dbReference>
<dbReference type="Pfam" id="PF04055">
    <property type="entry name" value="Radical_SAM"/>
    <property type="match status" value="1"/>
</dbReference>
<evidence type="ECO:0000313" key="8">
    <source>
        <dbReference type="Proteomes" id="UP000002026"/>
    </source>
</evidence>
<dbReference type="InterPro" id="IPR007197">
    <property type="entry name" value="rSAM"/>
</dbReference>
<dbReference type="InterPro" id="IPR040085">
    <property type="entry name" value="MJ0674-like"/>
</dbReference>
<name>C7N6U7_SLAHD</name>
<accession>C7N6U7</accession>
<dbReference type="InterPro" id="IPR013785">
    <property type="entry name" value="Aldolase_TIM"/>
</dbReference>
<feature type="binding site" evidence="5">
    <location>
        <position position="74"/>
    </location>
    <ligand>
        <name>[4Fe-4S] cluster</name>
        <dbReference type="ChEBI" id="CHEBI:49883"/>
        <note>4Fe-4S-S-AdoMet</note>
    </ligand>
</feature>
<evidence type="ECO:0000259" key="6">
    <source>
        <dbReference type="Pfam" id="PF04055"/>
    </source>
</evidence>
<keyword evidence="7" id="KW-0670">Pyruvate</keyword>
<dbReference type="eggNOG" id="COG1313">
    <property type="taxonomic scope" value="Bacteria"/>
</dbReference>
<keyword evidence="7" id="KW-0456">Lyase</keyword>
<dbReference type="HOGENOM" id="CLU_062674_0_1_11"/>
<keyword evidence="2 5" id="KW-0479">Metal-binding</keyword>
<dbReference type="InterPro" id="IPR016431">
    <property type="entry name" value="Pyrv-formate_lyase-activ_prd"/>
</dbReference>
<dbReference type="GO" id="GO:0016829">
    <property type="term" value="F:lyase activity"/>
    <property type="evidence" value="ECO:0007669"/>
    <property type="project" value="UniProtKB-KW"/>
</dbReference>
<dbReference type="SFLD" id="SFLDG01099">
    <property type="entry name" value="Uncharacterised_Radical_SAM_Su"/>
    <property type="match status" value="1"/>
</dbReference>
<evidence type="ECO:0000256" key="2">
    <source>
        <dbReference type="ARBA" id="ARBA00022723"/>
    </source>
</evidence>
<dbReference type="PIRSF" id="PIRSF004869">
    <property type="entry name" value="PflX_prd"/>
    <property type="match status" value="1"/>
</dbReference>
<evidence type="ECO:0000313" key="7">
    <source>
        <dbReference type="EMBL" id="ACV22632.1"/>
    </source>
</evidence>
<evidence type="ECO:0000256" key="5">
    <source>
        <dbReference type="PIRSR" id="PIRSR004869-50"/>
    </source>
</evidence>
<gene>
    <name evidence="7" type="ordered locus">Shel_16130</name>
</gene>
<dbReference type="SFLD" id="SFLDS00029">
    <property type="entry name" value="Radical_SAM"/>
    <property type="match status" value="1"/>
</dbReference>
<dbReference type="Proteomes" id="UP000002026">
    <property type="component" value="Chromosome"/>
</dbReference>
<protein>
    <submittedName>
        <fullName evidence="7">Pyruvate formate lyase activating protein-like uncharacterized Fe-S protein</fullName>
    </submittedName>
</protein>
<feature type="domain" description="Radical SAM core" evidence="6">
    <location>
        <begin position="63"/>
        <end position="217"/>
    </location>
</feature>
<dbReference type="STRING" id="471855.Shel_16130"/>
<dbReference type="InterPro" id="IPR058240">
    <property type="entry name" value="rSAM_sf"/>
</dbReference>
<dbReference type="KEGG" id="shi:Shel_16130"/>
<dbReference type="PANTHER" id="PTHR43075:SF1">
    <property type="entry name" value="FORMATE LYASE ACTIVATING ENZYME, PUTATIVE (AFU_ORTHOLOGUE AFUA_2G15630)-RELATED"/>
    <property type="match status" value="1"/>
</dbReference>
<organism evidence="7 8">
    <name type="scientific">Slackia heliotrinireducens (strain ATCC 29202 / DSM 20476 / NCTC 11029 / RHS 1)</name>
    <name type="common">Peptococcus heliotrinreducens</name>
    <dbReference type="NCBI Taxonomy" id="471855"/>
    <lineage>
        <taxon>Bacteria</taxon>
        <taxon>Bacillati</taxon>
        <taxon>Actinomycetota</taxon>
        <taxon>Coriobacteriia</taxon>
        <taxon>Eggerthellales</taxon>
        <taxon>Eggerthellaceae</taxon>
        <taxon>Slackia</taxon>
    </lineage>
</organism>
<reference evidence="7 8" key="1">
    <citation type="journal article" date="2009" name="Stand. Genomic Sci.">
        <title>Complete genome sequence of Slackia heliotrinireducens type strain (RHS 1).</title>
        <authorList>
            <person name="Pukall R."/>
            <person name="Lapidus A."/>
            <person name="Nolan M."/>
            <person name="Copeland A."/>
            <person name="Glavina Del Rio T."/>
            <person name="Lucas S."/>
            <person name="Chen F."/>
            <person name="Tice H."/>
            <person name="Cheng J.F."/>
            <person name="Chertkov O."/>
            <person name="Bruce D."/>
            <person name="Goodwin L."/>
            <person name="Kuske C."/>
            <person name="Brettin T."/>
            <person name="Detter J.C."/>
            <person name="Han C."/>
            <person name="Pitluck S."/>
            <person name="Pati A."/>
            <person name="Mavrommatis K."/>
            <person name="Ivanova N."/>
            <person name="Ovchinnikova G."/>
            <person name="Chen A."/>
            <person name="Palaniappan K."/>
            <person name="Schneider S."/>
            <person name="Rohde M."/>
            <person name="Chain P."/>
            <person name="D'haeseleer P."/>
            <person name="Goker M."/>
            <person name="Bristow J."/>
            <person name="Eisen J.A."/>
            <person name="Markowitz V."/>
            <person name="Kyrpides N.C."/>
            <person name="Klenk H.P."/>
            <person name="Hugenholtz P."/>
        </authorList>
    </citation>
    <scope>NUCLEOTIDE SEQUENCE [LARGE SCALE GENOMIC DNA]</scope>
    <source>
        <strain evidence="8">ATCC 29202 / DSM 20476 / NCTC 11029 / RHS 1</strain>
    </source>
</reference>
<feature type="binding site" evidence="5">
    <location>
        <position position="71"/>
    </location>
    <ligand>
        <name>[4Fe-4S] cluster</name>
        <dbReference type="ChEBI" id="CHEBI:49883"/>
        <note>4Fe-4S-S-AdoMet</note>
    </ligand>
</feature>